<dbReference type="InterPro" id="IPR047183">
    <property type="entry name" value="GDO-like"/>
</dbReference>
<dbReference type="SUPFAM" id="SSF51182">
    <property type="entry name" value="RmlC-like cupins"/>
    <property type="match status" value="1"/>
</dbReference>
<dbReference type="EMBL" id="CAJNOL010001711">
    <property type="protein sequence ID" value="CAF1408135.1"/>
    <property type="molecule type" value="Genomic_DNA"/>
</dbReference>
<evidence type="ECO:0000313" key="3">
    <source>
        <dbReference type="Proteomes" id="UP000663854"/>
    </source>
</evidence>
<comment type="caution">
    <text evidence="1">The sequence shown here is derived from an EMBL/GenBank/DDBJ whole genome shotgun (WGS) entry which is preliminary data.</text>
</comment>
<dbReference type="Proteomes" id="UP000663870">
    <property type="component" value="Unassembled WGS sequence"/>
</dbReference>
<evidence type="ECO:0000313" key="4">
    <source>
        <dbReference type="Proteomes" id="UP000663870"/>
    </source>
</evidence>
<sequence>MSSSHSEVRIVENPNELYEYSNNVRPPHKPIPATSHSAKLHEETSITKDISLDFLKNKVGNIRDKPGGHNAVALDLVTFAPKGKFYTLIGEDLDENGKIQPSIHLNWESGAAFTIPLNMWHSHHNESEDEDAWILSIQDAGLSLHQGLYDIRFADEE</sequence>
<dbReference type="PANTHER" id="PTHR41517">
    <property type="entry name" value="1,2-DIOXYGENASE PROTEIN-RELATED"/>
    <property type="match status" value="1"/>
</dbReference>
<name>A0A814TIL4_9BILA</name>
<dbReference type="GO" id="GO:0051213">
    <property type="term" value="F:dioxygenase activity"/>
    <property type="evidence" value="ECO:0007669"/>
    <property type="project" value="InterPro"/>
</dbReference>
<gene>
    <name evidence="2" type="ORF">JXQ802_LOCUS35112</name>
    <name evidence="1" type="ORF">PYM288_LOCUS22704</name>
</gene>
<reference evidence="1" key="1">
    <citation type="submission" date="2021-02" db="EMBL/GenBank/DDBJ databases">
        <authorList>
            <person name="Nowell W R."/>
        </authorList>
    </citation>
    <scope>NUCLEOTIDE SEQUENCE</scope>
</reference>
<dbReference type="PANTHER" id="PTHR41517:SF1">
    <property type="entry name" value="CUPIN"/>
    <property type="match status" value="1"/>
</dbReference>
<evidence type="ECO:0000313" key="1">
    <source>
        <dbReference type="EMBL" id="CAF1160211.1"/>
    </source>
</evidence>
<accession>A0A814TIL4</accession>
<protein>
    <submittedName>
        <fullName evidence="1">Uncharacterized protein</fullName>
    </submittedName>
</protein>
<organism evidence="1 3">
    <name type="scientific">Rotaria sordida</name>
    <dbReference type="NCBI Taxonomy" id="392033"/>
    <lineage>
        <taxon>Eukaryota</taxon>
        <taxon>Metazoa</taxon>
        <taxon>Spiralia</taxon>
        <taxon>Gnathifera</taxon>
        <taxon>Rotifera</taxon>
        <taxon>Eurotatoria</taxon>
        <taxon>Bdelloidea</taxon>
        <taxon>Philodinida</taxon>
        <taxon>Philodinidae</taxon>
        <taxon>Rotaria</taxon>
    </lineage>
</organism>
<proteinExistence type="predicted"/>
<dbReference type="Gene3D" id="2.60.120.10">
    <property type="entry name" value="Jelly Rolls"/>
    <property type="match status" value="1"/>
</dbReference>
<dbReference type="InterPro" id="IPR014710">
    <property type="entry name" value="RmlC-like_jellyroll"/>
</dbReference>
<dbReference type="EMBL" id="CAJNOH010000991">
    <property type="protein sequence ID" value="CAF1160211.1"/>
    <property type="molecule type" value="Genomic_DNA"/>
</dbReference>
<dbReference type="AlphaFoldDB" id="A0A814TIL4"/>
<evidence type="ECO:0000313" key="2">
    <source>
        <dbReference type="EMBL" id="CAF1408135.1"/>
    </source>
</evidence>
<keyword evidence="4" id="KW-1185">Reference proteome</keyword>
<dbReference type="InterPro" id="IPR011051">
    <property type="entry name" value="RmlC_Cupin_sf"/>
</dbReference>
<dbReference type="Proteomes" id="UP000663854">
    <property type="component" value="Unassembled WGS sequence"/>
</dbReference>